<dbReference type="PROSITE" id="PS51375">
    <property type="entry name" value="PPR"/>
    <property type="match status" value="7"/>
</dbReference>
<keyword evidence="1" id="KW-0677">Repeat</keyword>
<dbReference type="FunFam" id="1.25.40.10:FF:000031">
    <property type="entry name" value="Pentatricopeptide repeat-containing protein mitochondrial"/>
    <property type="match status" value="1"/>
</dbReference>
<dbReference type="PANTHER" id="PTHR47926">
    <property type="entry name" value="PENTATRICOPEPTIDE REPEAT-CONTAINING PROTEIN"/>
    <property type="match status" value="1"/>
</dbReference>
<proteinExistence type="predicted"/>
<evidence type="ECO:0000313" key="4">
    <source>
        <dbReference type="Proteomes" id="UP000886520"/>
    </source>
</evidence>
<dbReference type="OrthoDB" id="185373at2759"/>
<gene>
    <name evidence="3" type="ORF">GOP47_0022147</name>
</gene>
<reference evidence="3" key="1">
    <citation type="submission" date="2021-01" db="EMBL/GenBank/DDBJ databases">
        <title>Adiantum capillus-veneris genome.</title>
        <authorList>
            <person name="Fang Y."/>
            <person name="Liao Q."/>
        </authorList>
    </citation>
    <scope>NUCLEOTIDE SEQUENCE</scope>
    <source>
        <strain evidence="3">H3</strain>
        <tissue evidence="3">Leaf</tissue>
    </source>
</reference>
<dbReference type="EMBL" id="JABFUD020000021">
    <property type="protein sequence ID" value="KAI5063600.1"/>
    <property type="molecule type" value="Genomic_DNA"/>
</dbReference>
<name>A0A9D4U9E8_ADICA</name>
<feature type="repeat" description="PPR" evidence="2">
    <location>
        <begin position="204"/>
        <end position="238"/>
    </location>
</feature>
<dbReference type="AlphaFoldDB" id="A0A9D4U9E8"/>
<keyword evidence="4" id="KW-1185">Reference proteome</keyword>
<evidence type="ECO:0008006" key="5">
    <source>
        <dbReference type="Google" id="ProtNLM"/>
    </source>
</evidence>
<dbReference type="GO" id="GO:0003723">
    <property type="term" value="F:RNA binding"/>
    <property type="evidence" value="ECO:0007669"/>
    <property type="project" value="InterPro"/>
</dbReference>
<dbReference type="FunFam" id="1.25.40.10:FF:000285">
    <property type="entry name" value="Pentatricopeptide repeat-containing protein, chloroplastic"/>
    <property type="match status" value="1"/>
</dbReference>
<dbReference type="GO" id="GO:0048731">
    <property type="term" value="P:system development"/>
    <property type="evidence" value="ECO:0007669"/>
    <property type="project" value="UniProtKB-ARBA"/>
</dbReference>
<accession>A0A9D4U9E8</accession>
<dbReference type="InterPro" id="IPR046960">
    <property type="entry name" value="PPR_At4g14850-like_plant"/>
</dbReference>
<evidence type="ECO:0000256" key="1">
    <source>
        <dbReference type="ARBA" id="ARBA00022737"/>
    </source>
</evidence>
<dbReference type="InterPro" id="IPR011990">
    <property type="entry name" value="TPR-like_helical_dom_sf"/>
</dbReference>
<dbReference type="InterPro" id="IPR002885">
    <property type="entry name" value="PPR_rpt"/>
</dbReference>
<sequence length="828" mass="92077">MLERHEAMDFRCTSLGCRRQNILQTLDLLDEGRHEATSQILHNLLKECTKYKDLATGRKLSSFMAINGLTSDTCLNDHLIRMFAACGQLSDACEAFHKVLKPSIYTWNAIISAHSGLGRSAKTLELYHEMKQKGFQPDVVTFLCTLKACCDMRVTCQGMIIHNHIVISGLHSHSNVGNAVLDMYCKCGNLEEALKVFDTQENRTVVAWGALLAGYVQHGHGVQALKLFERMQVENIDPNLIIYSSTLKACSQTGQLIEGRLIHSYIIKSGLQSDIVVQNTLVDMYARCGSIEEAHTVFGGMSTHDVVSWGSLIAGYAVHGPSDIAFKLFHEMQQEGLQPCKATFLIMLKACVAGKATFRGRMLHDQIIRCGYELDTAVGNTVVDMYAKCGSLQEAHRVFDRLQDRNVVSWGALIAGYTAHGLGNIALQLFQEMYLKGVAVGISILTCMLKVCGDDNDYRHGRLVHTIITELGIQAESVENMLPDMYARCGNFEDAQSVFRMSERNVNVWASVLARCSERCNFDYAFSIFDMMWPKGKLTDVIYSSILKVCTSARNLQKGRLIHENIIRNRFDADVIIGNKLVDMYAKIGVIEDAHKVFSLLPNRDSISWGAIITGYVEHGLNVTALELYEKSGHERVEPTEATLLSVLKACGSLGAIEQGRLIHDQIIRDATRQDVAMGSTLLNMYAKCGRLQEARRVFDSLPRQDAIAWGALVAGYTWNGHIESALQAFKDMQLQSLAPDEVLFTNILAACSHTGLVQEGSFHFKSLIEKYDTLPGMEQVSCMIDILGRSGNLREAEDMCLAVPSFSDEVAQLSILTSCRTYQNMLH</sequence>
<dbReference type="Pfam" id="PF01535">
    <property type="entry name" value="PPR"/>
    <property type="match status" value="8"/>
</dbReference>
<feature type="repeat" description="PPR" evidence="2">
    <location>
        <begin position="605"/>
        <end position="639"/>
    </location>
</feature>
<feature type="repeat" description="PPR" evidence="2">
    <location>
        <begin position="706"/>
        <end position="740"/>
    </location>
</feature>
<feature type="repeat" description="PPR" evidence="2">
    <location>
        <begin position="675"/>
        <end position="705"/>
    </location>
</feature>
<organism evidence="3 4">
    <name type="scientific">Adiantum capillus-veneris</name>
    <name type="common">Maidenhair fern</name>
    <dbReference type="NCBI Taxonomy" id="13818"/>
    <lineage>
        <taxon>Eukaryota</taxon>
        <taxon>Viridiplantae</taxon>
        <taxon>Streptophyta</taxon>
        <taxon>Embryophyta</taxon>
        <taxon>Tracheophyta</taxon>
        <taxon>Polypodiopsida</taxon>
        <taxon>Polypodiidae</taxon>
        <taxon>Polypodiales</taxon>
        <taxon>Pteridineae</taxon>
        <taxon>Pteridaceae</taxon>
        <taxon>Vittarioideae</taxon>
        <taxon>Adiantum</taxon>
    </lineage>
</organism>
<dbReference type="FunFam" id="1.25.40.10:FF:000344">
    <property type="entry name" value="Pentatricopeptide repeat-containing protein"/>
    <property type="match status" value="1"/>
</dbReference>
<comment type="caution">
    <text evidence="3">The sequence shown here is derived from an EMBL/GenBank/DDBJ whole genome shotgun (WGS) entry which is preliminary data.</text>
</comment>
<dbReference type="Proteomes" id="UP000886520">
    <property type="component" value="Chromosome 21"/>
</dbReference>
<dbReference type="PANTHER" id="PTHR47926:SF533">
    <property type="entry name" value="DYW DOMAIN-CONTAINING PROTEIN"/>
    <property type="match status" value="1"/>
</dbReference>
<protein>
    <recommendedName>
        <fullName evidence="5">Pentatricopeptide repeat-containing protein</fullName>
    </recommendedName>
</protein>
<dbReference type="GO" id="GO:0009451">
    <property type="term" value="P:RNA modification"/>
    <property type="evidence" value="ECO:0007669"/>
    <property type="project" value="InterPro"/>
</dbReference>
<dbReference type="FunFam" id="1.25.40.10:FF:000073">
    <property type="entry name" value="Pentatricopeptide repeat-containing protein chloroplastic"/>
    <property type="match status" value="1"/>
</dbReference>
<dbReference type="NCBIfam" id="TIGR00756">
    <property type="entry name" value="PPR"/>
    <property type="match status" value="6"/>
</dbReference>
<dbReference type="Pfam" id="PF13041">
    <property type="entry name" value="PPR_2"/>
    <property type="match status" value="3"/>
</dbReference>
<feature type="repeat" description="PPR" evidence="2">
    <location>
        <begin position="375"/>
        <end position="409"/>
    </location>
</feature>
<evidence type="ECO:0000313" key="3">
    <source>
        <dbReference type="EMBL" id="KAI5063600.1"/>
    </source>
</evidence>
<dbReference type="Gene3D" id="1.25.40.10">
    <property type="entry name" value="Tetratricopeptide repeat domain"/>
    <property type="match status" value="6"/>
</dbReference>
<feature type="repeat" description="PPR" evidence="2">
    <location>
        <begin position="305"/>
        <end position="339"/>
    </location>
</feature>
<dbReference type="FunFam" id="1.25.40.10:FF:000158">
    <property type="entry name" value="pentatricopeptide repeat-containing protein At2g33680"/>
    <property type="match status" value="1"/>
</dbReference>
<feature type="repeat" description="PPR" evidence="2">
    <location>
        <begin position="103"/>
        <end position="137"/>
    </location>
</feature>
<evidence type="ECO:0000256" key="2">
    <source>
        <dbReference type="PROSITE-ProRule" id="PRU00708"/>
    </source>
</evidence>